<dbReference type="GO" id="GO:1990130">
    <property type="term" value="C:GATOR1 complex"/>
    <property type="evidence" value="ECO:0007669"/>
    <property type="project" value="TreeGrafter"/>
</dbReference>
<evidence type="ECO:0000256" key="2">
    <source>
        <dbReference type="SAM" id="MobiDB-lite"/>
    </source>
</evidence>
<evidence type="ECO:0000256" key="1">
    <source>
        <dbReference type="ARBA" id="ARBA00008433"/>
    </source>
</evidence>
<name>A0AB34KY99_9PEZI</name>
<sequence length="494" mass="54462">MLKSIFYARFHPERGPDVLHQHPPGTVSRASPALSSSTTAATSSASTASLSQLALSPNDNDKASGLVSFPPLASYLIPPHELSNRALSVCASGHRVLGHPVSIEGEGYERNRFVCNVCFVVEDVEGAGEQWEGVVGKMAGFMRALEEEGGVLWREEREVDGAGGEGVVGELLREVFGQLGRWGECCVRVSGARVLNLRVGRGPGGERGRERVRVRGWDVPLVIRALPDSERVAWDLVLERVWPFVDGVNDVGRIARLADVDVKLVKRAVRELVLHERAMVLDIFHFQAVYMSSFDISLFMSSEELVDECREYVTIDAKEGMFASVLGKDVLDEARGAPSRATIVELYSTLKPGLSVADFCLSHMDRLANIDVRRFITFGVIKGFLRRMHKYVLALDPPETPAVPRLSTATDLDRAWRKAALSSGWATPPTEGLAGLQEKLDKEEEVRAEAARLVKYLDGKHCMDQVCVEMGMNEKKVLEKVKSGMFGEIVIFCR</sequence>
<dbReference type="PANTHER" id="PTHR12991:SF10">
    <property type="entry name" value="GATOR COMPLEX PROTEIN NPRL2"/>
    <property type="match status" value="1"/>
</dbReference>
<comment type="caution">
    <text evidence="3">The sequence shown here is derived from an EMBL/GenBank/DDBJ whole genome shotgun (WGS) entry which is preliminary data.</text>
</comment>
<feature type="compositionally biased region" description="Low complexity" evidence="2">
    <location>
        <begin position="28"/>
        <end position="40"/>
    </location>
</feature>
<proteinExistence type="inferred from homology"/>
<organism evidence="3 4">
    <name type="scientific">Cladosporium halotolerans</name>
    <dbReference type="NCBI Taxonomy" id="1052096"/>
    <lineage>
        <taxon>Eukaryota</taxon>
        <taxon>Fungi</taxon>
        <taxon>Dikarya</taxon>
        <taxon>Ascomycota</taxon>
        <taxon>Pezizomycotina</taxon>
        <taxon>Dothideomycetes</taxon>
        <taxon>Dothideomycetidae</taxon>
        <taxon>Cladosporiales</taxon>
        <taxon>Cladosporiaceae</taxon>
        <taxon>Cladosporium</taxon>
    </lineage>
</organism>
<dbReference type="GeneID" id="96003122"/>
<evidence type="ECO:0008006" key="5">
    <source>
        <dbReference type="Google" id="ProtNLM"/>
    </source>
</evidence>
<dbReference type="GO" id="GO:0010508">
    <property type="term" value="P:positive regulation of autophagy"/>
    <property type="evidence" value="ECO:0007669"/>
    <property type="project" value="TreeGrafter"/>
</dbReference>
<dbReference type="AlphaFoldDB" id="A0AB34KY99"/>
<dbReference type="GO" id="GO:1904262">
    <property type="term" value="P:negative regulation of TORC1 signaling"/>
    <property type="evidence" value="ECO:0007669"/>
    <property type="project" value="TreeGrafter"/>
</dbReference>
<accession>A0AB34KY99</accession>
<dbReference type="EMBL" id="JAAQHG020000004">
    <property type="protein sequence ID" value="KAL1589740.1"/>
    <property type="molecule type" value="Genomic_DNA"/>
</dbReference>
<keyword evidence="4" id="KW-1185">Reference proteome</keyword>
<dbReference type="Pfam" id="PF06218">
    <property type="entry name" value="NPR2"/>
    <property type="match status" value="1"/>
</dbReference>
<evidence type="ECO:0000313" key="4">
    <source>
        <dbReference type="Proteomes" id="UP000803884"/>
    </source>
</evidence>
<reference evidence="3 4" key="1">
    <citation type="journal article" date="2020" name="Microbiol. Resour. Announc.">
        <title>Draft Genome Sequence of a Cladosporium Species Isolated from the Mesophotic Ascidian Didemnum maculosum.</title>
        <authorList>
            <person name="Gioti A."/>
            <person name="Siaperas R."/>
            <person name="Nikolaivits E."/>
            <person name="Le Goff G."/>
            <person name="Ouazzani J."/>
            <person name="Kotoulas G."/>
            <person name="Topakas E."/>
        </authorList>
    </citation>
    <scope>NUCLEOTIDE SEQUENCE [LARGE SCALE GENOMIC DNA]</scope>
    <source>
        <strain evidence="3 4">TM138-S3</strain>
    </source>
</reference>
<dbReference type="PANTHER" id="PTHR12991">
    <property type="entry name" value="NITROGEN PERMEASE REGULATOR 2/TUMOR SUPPRESSOR CANDIDATE 4"/>
    <property type="match status" value="1"/>
</dbReference>
<dbReference type="Proteomes" id="UP000803884">
    <property type="component" value="Unassembled WGS sequence"/>
</dbReference>
<feature type="region of interest" description="Disordered" evidence="2">
    <location>
        <begin position="16"/>
        <end position="40"/>
    </location>
</feature>
<gene>
    <name evidence="3" type="ORF">WHR41_01678</name>
</gene>
<dbReference type="GO" id="GO:0005774">
    <property type="term" value="C:vacuolar membrane"/>
    <property type="evidence" value="ECO:0007669"/>
    <property type="project" value="TreeGrafter"/>
</dbReference>
<comment type="similarity">
    <text evidence="1">Belongs to the NPR2 family.</text>
</comment>
<dbReference type="InterPro" id="IPR009348">
    <property type="entry name" value="NPR2-like"/>
</dbReference>
<dbReference type="GO" id="GO:0034198">
    <property type="term" value="P:cellular response to amino acid starvation"/>
    <property type="evidence" value="ECO:0007669"/>
    <property type="project" value="TreeGrafter"/>
</dbReference>
<protein>
    <recommendedName>
        <fullName evidence="5">Nitrogen permease regulator 2</fullName>
    </recommendedName>
</protein>
<evidence type="ECO:0000313" key="3">
    <source>
        <dbReference type="EMBL" id="KAL1589740.1"/>
    </source>
</evidence>
<dbReference type="GO" id="GO:0005096">
    <property type="term" value="F:GTPase activator activity"/>
    <property type="evidence" value="ECO:0007669"/>
    <property type="project" value="TreeGrafter"/>
</dbReference>
<dbReference type="RefSeq" id="XP_069232845.1">
    <property type="nucleotide sequence ID" value="XM_069370284.1"/>
</dbReference>